<dbReference type="SMART" id="SM00490">
    <property type="entry name" value="HELICc"/>
    <property type="match status" value="1"/>
</dbReference>
<accession>A0A0R2CM18</accession>
<dbReference type="STRING" id="1133569.FD21_GL002110"/>
<dbReference type="NCBIfam" id="NF008168">
    <property type="entry name" value="PRK10917.2-2"/>
    <property type="match status" value="1"/>
</dbReference>
<evidence type="ECO:0000256" key="3">
    <source>
        <dbReference type="ARBA" id="ARBA00022741"/>
    </source>
</evidence>
<dbReference type="SUPFAM" id="SSF52540">
    <property type="entry name" value="P-loop containing nucleoside triphosphate hydrolases"/>
    <property type="match status" value="2"/>
</dbReference>
<dbReference type="Pfam" id="PF17191">
    <property type="entry name" value="RecG_wedge"/>
    <property type="match status" value="1"/>
</dbReference>
<dbReference type="GO" id="GO:0006310">
    <property type="term" value="P:DNA recombination"/>
    <property type="evidence" value="ECO:0007669"/>
    <property type="project" value="UniProtKB-UniRule"/>
</dbReference>
<dbReference type="InterPro" id="IPR047112">
    <property type="entry name" value="RecG/Mfd"/>
</dbReference>
<evidence type="ECO:0000256" key="5">
    <source>
        <dbReference type="ARBA" id="ARBA00022801"/>
    </source>
</evidence>
<dbReference type="EC" id="5.6.2.4" evidence="13 15"/>
<evidence type="ECO:0000313" key="18">
    <source>
        <dbReference type="EMBL" id="KRM89222.1"/>
    </source>
</evidence>
<dbReference type="PROSITE" id="PS51194">
    <property type="entry name" value="HELICASE_CTER"/>
    <property type="match status" value="1"/>
</dbReference>
<dbReference type="eggNOG" id="COG1200">
    <property type="taxonomic scope" value="Bacteria"/>
</dbReference>
<dbReference type="PANTHER" id="PTHR47964:SF1">
    <property type="entry name" value="ATP-DEPENDENT DNA HELICASE HOMOLOG RECG, CHLOROPLASTIC"/>
    <property type="match status" value="1"/>
</dbReference>
<dbReference type="Pfam" id="PF00270">
    <property type="entry name" value="DEAD"/>
    <property type="match status" value="1"/>
</dbReference>
<dbReference type="NCBIfam" id="TIGR00643">
    <property type="entry name" value="recG"/>
    <property type="match status" value="1"/>
</dbReference>
<evidence type="ECO:0000256" key="2">
    <source>
        <dbReference type="ARBA" id="ARBA00017846"/>
    </source>
</evidence>
<evidence type="ECO:0000313" key="19">
    <source>
        <dbReference type="Proteomes" id="UP000051576"/>
    </source>
</evidence>
<evidence type="ECO:0000256" key="4">
    <source>
        <dbReference type="ARBA" id="ARBA00022763"/>
    </source>
</evidence>
<comment type="catalytic activity">
    <reaction evidence="12 15">
        <text>Couples ATP hydrolysis with the unwinding of duplex DNA by translocating in the 3'-5' direction.</text>
        <dbReference type="EC" id="5.6.2.4"/>
    </reaction>
</comment>
<dbReference type="AlphaFoldDB" id="A0A0R2CM18"/>
<keyword evidence="6 15" id="KW-0347">Helicase</keyword>
<evidence type="ECO:0000256" key="1">
    <source>
        <dbReference type="ARBA" id="ARBA00007504"/>
    </source>
</evidence>
<comment type="similarity">
    <text evidence="1 15">Belongs to the helicase family. RecG subfamily.</text>
</comment>
<keyword evidence="19" id="KW-1185">Reference proteome</keyword>
<dbReference type="InterPro" id="IPR012340">
    <property type="entry name" value="NA-bd_OB-fold"/>
</dbReference>
<dbReference type="PANTHER" id="PTHR47964">
    <property type="entry name" value="ATP-DEPENDENT DNA HELICASE HOMOLOG RECG, CHLOROPLASTIC"/>
    <property type="match status" value="1"/>
</dbReference>
<dbReference type="InterPro" id="IPR027417">
    <property type="entry name" value="P-loop_NTPase"/>
</dbReference>
<evidence type="ECO:0000256" key="11">
    <source>
        <dbReference type="ARBA" id="ARBA00023235"/>
    </source>
</evidence>
<dbReference type="NCBIfam" id="NF008165">
    <property type="entry name" value="PRK10917.1-3"/>
    <property type="match status" value="1"/>
</dbReference>
<proteinExistence type="inferred from homology"/>
<evidence type="ECO:0000256" key="9">
    <source>
        <dbReference type="ARBA" id="ARBA00023172"/>
    </source>
</evidence>
<dbReference type="CDD" id="cd17992">
    <property type="entry name" value="DEXHc_RecG"/>
    <property type="match status" value="1"/>
</dbReference>
<dbReference type="SUPFAM" id="SSF50249">
    <property type="entry name" value="Nucleic acid-binding proteins"/>
    <property type="match status" value="1"/>
</dbReference>
<protein>
    <recommendedName>
        <fullName evidence="2 15">ATP-dependent DNA helicase RecG</fullName>
        <ecNumber evidence="13 15">5.6.2.4</ecNumber>
    </recommendedName>
</protein>
<name>A0A0R2CM18_9LACO</name>
<keyword evidence="7 15" id="KW-0067">ATP-binding</keyword>
<sequence>MICQSVFFRKEVINLTNVLNQSVSVLKGVGPKTVAALQHLKIFTLEDLLMAYPFRYDDYRPKALAELIDQEKITLRGTVANPPVVTRFGRKKNRLNFRLLLDQDVILVTFFNQAYLADKIETGAEVTVFGKWDSSRQRLTGMKLLTFNRNDRLAGIYRSSKEIKQTKLQSLIKEAYLKFNAEITNLVPADLRQRYHLLDRKQMIHDMHFPLSAAAAQAAKRSAIYEEFFLFQARLQYLKRIDQKKSGLQINYHNDQVKKFISGLPFELTTAQKRSVNQICHDMHRPIHMNRLLQGDVGSGKTVVAAIAMYAAVTAGFQAALMAPTEILAAQHAEKLFQLFQPWGVSVGLLTSSITAGSRQRQELLHQVATGKINILIGTHALIQTEVKFERLGLVITDEQHRFGVNQRQALRLKGIQPDVLAMTATPIPRTLALTTYGEMDVSLINELPKGRKPVKTFWLKPTQLQQAFDFIKQQLIKQQQAYLVTPLVAESEALDLQNAEQLFTDTQKFFSPEYQVGLIHGKMKSDEKQRVMQRFKSGKLNILVATTVIEVGVDVPQASVIMILNADRFGLAQLHQLRGRVGRSNLQSFCLLIADPKNEAGIQRMQAMVATTDGFVIAQKDLELRGQGEILGNKQSGLPDFRVGDPIKDLKILEVAQMDAAELVQRPDFATNQQTSQLAAYLRFKVQPKLSFD</sequence>
<dbReference type="InterPro" id="IPR033454">
    <property type="entry name" value="RecG_wedge"/>
</dbReference>
<dbReference type="GO" id="GO:0003677">
    <property type="term" value="F:DNA binding"/>
    <property type="evidence" value="ECO:0007669"/>
    <property type="project" value="UniProtKB-KW"/>
</dbReference>
<evidence type="ECO:0000256" key="13">
    <source>
        <dbReference type="ARBA" id="ARBA00034808"/>
    </source>
</evidence>
<evidence type="ECO:0000256" key="8">
    <source>
        <dbReference type="ARBA" id="ARBA00023125"/>
    </source>
</evidence>
<organism evidence="18 19">
    <name type="scientific">Liquorilactobacillus vini DSM 20605</name>
    <dbReference type="NCBI Taxonomy" id="1133569"/>
    <lineage>
        <taxon>Bacteria</taxon>
        <taxon>Bacillati</taxon>
        <taxon>Bacillota</taxon>
        <taxon>Bacilli</taxon>
        <taxon>Lactobacillales</taxon>
        <taxon>Lactobacillaceae</taxon>
        <taxon>Liquorilactobacillus</taxon>
    </lineage>
</organism>
<dbReference type="InterPro" id="IPR004609">
    <property type="entry name" value="ATP-dep_DNA_helicase_RecG"/>
</dbReference>
<dbReference type="Pfam" id="PF19833">
    <property type="entry name" value="RecG_dom3_C"/>
    <property type="match status" value="1"/>
</dbReference>
<dbReference type="EMBL" id="AYYX01000009">
    <property type="protein sequence ID" value="KRM89222.1"/>
    <property type="molecule type" value="Genomic_DNA"/>
</dbReference>
<comment type="function">
    <text evidence="15">Plays a critical role in recombination and DNA repair. Helps process Holliday junction intermediates to mature products by catalyzing branch migration. Has replication fork regression activity, unwinds stalled or blocked replication forks to make a HJ that can be resolved. Has a DNA unwinding activity characteristic of a DNA helicase with 3'-5' polarity.</text>
</comment>
<keyword evidence="4 15" id="KW-0227">DNA damage</keyword>
<dbReference type="Pfam" id="PF00271">
    <property type="entry name" value="Helicase_C"/>
    <property type="match status" value="1"/>
</dbReference>
<evidence type="ECO:0000259" key="17">
    <source>
        <dbReference type="PROSITE" id="PS51194"/>
    </source>
</evidence>
<dbReference type="OrthoDB" id="9804325at2"/>
<dbReference type="GO" id="GO:0005524">
    <property type="term" value="F:ATP binding"/>
    <property type="evidence" value="ECO:0007669"/>
    <property type="project" value="UniProtKB-KW"/>
</dbReference>
<dbReference type="GO" id="GO:0043138">
    <property type="term" value="F:3'-5' DNA helicase activity"/>
    <property type="evidence" value="ECO:0007669"/>
    <property type="project" value="UniProtKB-EC"/>
</dbReference>
<comment type="caution">
    <text evidence="18">The sequence shown here is derived from an EMBL/GenBank/DDBJ whole genome shotgun (WGS) entry which is preliminary data.</text>
</comment>
<dbReference type="InterPro" id="IPR001650">
    <property type="entry name" value="Helicase_C-like"/>
</dbReference>
<keyword evidence="10 15" id="KW-0234">DNA repair</keyword>
<dbReference type="GO" id="GO:0016887">
    <property type="term" value="F:ATP hydrolysis activity"/>
    <property type="evidence" value="ECO:0007669"/>
    <property type="project" value="RHEA"/>
</dbReference>
<evidence type="ECO:0000256" key="6">
    <source>
        <dbReference type="ARBA" id="ARBA00022806"/>
    </source>
</evidence>
<dbReference type="PROSITE" id="PS51192">
    <property type="entry name" value="HELICASE_ATP_BIND_1"/>
    <property type="match status" value="1"/>
</dbReference>
<dbReference type="Gene3D" id="2.40.50.140">
    <property type="entry name" value="Nucleic acid-binding proteins"/>
    <property type="match status" value="1"/>
</dbReference>
<evidence type="ECO:0000256" key="10">
    <source>
        <dbReference type="ARBA" id="ARBA00023204"/>
    </source>
</evidence>
<evidence type="ECO:0000256" key="14">
    <source>
        <dbReference type="ARBA" id="ARBA00048988"/>
    </source>
</evidence>
<reference evidence="18 19" key="1">
    <citation type="journal article" date="2015" name="Genome Announc.">
        <title>Expanding the biotechnology potential of lactobacilli through comparative genomics of 213 strains and associated genera.</title>
        <authorList>
            <person name="Sun Z."/>
            <person name="Harris H.M."/>
            <person name="McCann A."/>
            <person name="Guo C."/>
            <person name="Argimon S."/>
            <person name="Zhang W."/>
            <person name="Yang X."/>
            <person name="Jeffery I.B."/>
            <person name="Cooney J.C."/>
            <person name="Kagawa T.F."/>
            <person name="Liu W."/>
            <person name="Song Y."/>
            <person name="Salvetti E."/>
            <person name="Wrobel A."/>
            <person name="Rasinkangas P."/>
            <person name="Parkhill J."/>
            <person name="Rea M.C."/>
            <person name="O'Sullivan O."/>
            <person name="Ritari J."/>
            <person name="Douillard F.P."/>
            <person name="Paul Ross R."/>
            <person name="Yang R."/>
            <person name="Briner A.E."/>
            <person name="Felis G.E."/>
            <person name="de Vos W.M."/>
            <person name="Barrangou R."/>
            <person name="Klaenhammer T.R."/>
            <person name="Caufield P.W."/>
            <person name="Cui Y."/>
            <person name="Zhang H."/>
            <person name="O'Toole P.W."/>
        </authorList>
    </citation>
    <scope>NUCLEOTIDE SEQUENCE [LARGE SCALE GENOMIC DNA]</scope>
    <source>
        <strain evidence="18 19">DSM 20605</strain>
    </source>
</reference>
<evidence type="ECO:0000256" key="15">
    <source>
        <dbReference type="RuleBase" id="RU363016"/>
    </source>
</evidence>
<gene>
    <name evidence="18" type="ORF">FD21_GL002110</name>
</gene>
<evidence type="ECO:0000256" key="7">
    <source>
        <dbReference type="ARBA" id="ARBA00022840"/>
    </source>
</evidence>
<dbReference type="GO" id="GO:0006281">
    <property type="term" value="P:DNA repair"/>
    <property type="evidence" value="ECO:0007669"/>
    <property type="project" value="UniProtKB-UniRule"/>
</dbReference>
<dbReference type="InterPro" id="IPR045562">
    <property type="entry name" value="RecG_dom3_C"/>
</dbReference>
<keyword evidence="5 15" id="KW-0378">Hydrolase</keyword>
<keyword evidence="11" id="KW-0413">Isomerase</keyword>
<dbReference type="InterPro" id="IPR011545">
    <property type="entry name" value="DEAD/DEAH_box_helicase_dom"/>
</dbReference>
<keyword evidence="9 15" id="KW-0233">DNA recombination</keyword>
<keyword evidence="8" id="KW-0238">DNA-binding</keyword>
<dbReference type="Proteomes" id="UP000051576">
    <property type="component" value="Unassembled WGS sequence"/>
</dbReference>
<dbReference type="SMART" id="SM00487">
    <property type="entry name" value="DEXDc"/>
    <property type="match status" value="1"/>
</dbReference>
<evidence type="ECO:0000256" key="12">
    <source>
        <dbReference type="ARBA" id="ARBA00034617"/>
    </source>
</evidence>
<dbReference type="PATRIC" id="fig|1133569.4.peg.2275"/>
<feature type="domain" description="Helicase C-terminal" evidence="17">
    <location>
        <begin position="464"/>
        <end position="624"/>
    </location>
</feature>
<evidence type="ECO:0000259" key="16">
    <source>
        <dbReference type="PROSITE" id="PS51192"/>
    </source>
</evidence>
<dbReference type="Gene3D" id="3.40.50.300">
    <property type="entry name" value="P-loop containing nucleotide triphosphate hydrolases"/>
    <property type="match status" value="2"/>
</dbReference>
<keyword evidence="3 15" id="KW-0547">Nucleotide-binding</keyword>
<dbReference type="CDD" id="cd04488">
    <property type="entry name" value="RecG_wedge_OBF"/>
    <property type="match status" value="1"/>
</dbReference>
<dbReference type="RefSeq" id="WP_010580489.1">
    <property type="nucleotide sequence ID" value="NZ_AHYZ01000082.1"/>
</dbReference>
<comment type="catalytic activity">
    <reaction evidence="14 15">
        <text>ATP + H2O = ADP + phosphate + H(+)</text>
        <dbReference type="Rhea" id="RHEA:13065"/>
        <dbReference type="ChEBI" id="CHEBI:15377"/>
        <dbReference type="ChEBI" id="CHEBI:15378"/>
        <dbReference type="ChEBI" id="CHEBI:30616"/>
        <dbReference type="ChEBI" id="CHEBI:43474"/>
        <dbReference type="ChEBI" id="CHEBI:456216"/>
        <dbReference type="EC" id="5.6.2.4"/>
    </reaction>
</comment>
<dbReference type="InterPro" id="IPR014001">
    <property type="entry name" value="Helicase_ATP-bd"/>
</dbReference>
<feature type="domain" description="Helicase ATP-binding" evidence="16">
    <location>
        <begin position="282"/>
        <end position="445"/>
    </location>
</feature>